<evidence type="ECO:0000313" key="1">
    <source>
        <dbReference type="EMBL" id="NMG75327.1"/>
    </source>
</evidence>
<comment type="caution">
    <text evidence="1">The sequence shown here is derived from an EMBL/GenBank/DDBJ whole genome shotgun (WGS) entry which is preliminary data.</text>
</comment>
<dbReference type="Pfam" id="PF13997">
    <property type="entry name" value="YqjK"/>
    <property type="match status" value="1"/>
</dbReference>
<dbReference type="RefSeq" id="WP_169260477.1">
    <property type="nucleotide sequence ID" value="NZ_WTVQ01000016.1"/>
</dbReference>
<organism evidence="1 2">
    <name type="scientific">Aromatoleum diolicum</name>
    <dbReference type="NCBI Taxonomy" id="75796"/>
    <lineage>
        <taxon>Bacteria</taxon>
        <taxon>Pseudomonadati</taxon>
        <taxon>Pseudomonadota</taxon>
        <taxon>Betaproteobacteria</taxon>
        <taxon>Rhodocyclales</taxon>
        <taxon>Rhodocyclaceae</taxon>
        <taxon>Aromatoleum</taxon>
    </lineage>
</organism>
<protein>
    <recommendedName>
        <fullName evidence="3">YqjK-like protein</fullName>
    </recommendedName>
</protein>
<evidence type="ECO:0008006" key="3">
    <source>
        <dbReference type="Google" id="ProtNLM"/>
    </source>
</evidence>
<sequence>MNSKIVELALKKQRLQMRAEQERADMLARLGRIESVLNLVDRARDGIRSLRDNAPLLSAGALLFILLKPRLALRLAQRAWLGWVLYRNLERRFAPLKVMLRRFGA</sequence>
<dbReference type="Proteomes" id="UP000648984">
    <property type="component" value="Unassembled WGS sequence"/>
</dbReference>
<dbReference type="EMBL" id="WTVQ01000016">
    <property type="protein sequence ID" value="NMG75327.1"/>
    <property type="molecule type" value="Genomic_DNA"/>
</dbReference>
<dbReference type="InterPro" id="IPR025612">
    <property type="entry name" value="YqjK"/>
</dbReference>
<name>A0ABX1QCV7_9RHOO</name>
<proteinExistence type="predicted"/>
<reference evidence="1 2" key="1">
    <citation type="submission" date="2019-12" db="EMBL/GenBank/DDBJ databases">
        <title>Comparative genomics gives insights into the taxonomy of the Azoarcus-Aromatoleum group and reveals separate origins of nif in the plant-associated Azoarcus and non-plant-associated Aromatoleum sub-groups.</title>
        <authorList>
            <person name="Lafos M."/>
            <person name="Maluk M."/>
            <person name="Batista M."/>
            <person name="Junghare M."/>
            <person name="Carmona M."/>
            <person name="Faoro H."/>
            <person name="Cruz L.M."/>
            <person name="Battistoni F."/>
            <person name="De Souza E."/>
            <person name="Pedrosa F."/>
            <person name="Chen W.-M."/>
            <person name="Poole P.S."/>
            <person name="Dixon R.A."/>
            <person name="James E.K."/>
        </authorList>
    </citation>
    <scope>NUCLEOTIDE SEQUENCE [LARGE SCALE GENOMIC DNA]</scope>
    <source>
        <strain evidence="1 2">22Lin</strain>
    </source>
</reference>
<evidence type="ECO:0000313" key="2">
    <source>
        <dbReference type="Proteomes" id="UP000648984"/>
    </source>
</evidence>
<accession>A0ABX1QCV7</accession>
<keyword evidence="2" id="KW-1185">Reference proteome</keyword>
<gene>
    <name evidence="1" type="ORF">GPA25_11225</name>
</gene>